<name>A0A1E4SKA6_9ASCO</name>
<accession>A0A1E4SKA6</accession>
<feature type="transmembrane region" description="Helical" evidence="7">
    <location>
        <begin position="353"/>
        <end position="370"/>
    </location>
</feature>
<dbReference type="Proteomes" id="UP000094285">
    <property type="component" value="Unassembled WGS sequence"/>
</dbReference>
<feature type="domain" description="Sodium/calcium exchanger membrane region" evidence="9">
    <location>
        <begin position="385"/>
        <end position="534"/>
    </location>
</feature>
<keyword evidence="11" id="KW-1185">Reference proteome</keyword>
<organism evidence="10 11">
    <name type="scientific">Suhomyces tanzawaensis NRRL Y-17324</name>
    <dbReference type="NCBI Taxonomy" id="984487"/>
    <lineage>
        <taxon>Eukaryota</taxon>
        <taxon>Fungi</taxon>
        <taxon>Dikarya</taxon>
        <taxon>Ascomycota</taxon>
        <taxon>Saccharomycotina</taxon>
        <taxon>Pichiomycetes</taxon>
        <taxon>Debaryomycetaceae</taxon>
        <taxon>Suhomyces</taxon>
    </lineage>
</organism>
<feature type="transmembrane region" description="Helical" evidence="7">
    <location>
        <begin position="519"/>
        <end position="537"/>
    </location>
</feature>
<keyword evidence="5 7" id="KW-1133">Transmembrane helix</keyword>
<feature type="transmembrane region" description="Helical" evidence="7">
    <location>
        <begin position="446"/>
        <end position="474"/>
    </location>
</feature>
<dbReference type="AlphaFoldDB" id="A0A1E4SKA6"/>
<feature type="signal peptide" evidence="8">
    <location>
        <begin position="1"/>
        <end position="23"/>
    </location>
</feature>
<feature type="transmembrane region" description="Helical" evidence="7">
    <location>
        <begin position="486"/>
        <end position="507"/>
    </location>
</feature>
<dbReference type="GO" id="GO:0006874">
    <property type="term" value="P:intracellular calcium ion homeostasis"/>
    <property type="evidence" value="ECO:0007669"/>
    <property type="project" value="TreeGrafter"/>
</dbReference>
<protein>
    <recommendedName>
        <fullName evidence="9">Sodium/calcium exchanger membrane region domain-containing protein</fullName>
    </recommendedName>
</protein>
<feature type="transmembrane region" description="Helical" evidence="7">
    <location>
        <begin position="76"/>
        <end position="99"/>
    </location>
</feature>
<evidence type="ECO:0000256" key="2">
    <source>
        <dbReference type="ARBA" id="ARBA00008170"/>
    </source>
</evidence>
<keyword evidence="8" id="KW-0732">Signal</keyword>
<dbReference type="Gene3D" id="1.20.1420.30">
    <property type="entry name" value="NCX, central ion-binding region"/>
    <property type="match status" value="2"/>
</dbReference>
<evidence type="ECO:0000259" key="9">
    <source>
        <dbReference type="Pfam" id="PF01699"/>
    </source>
</evidence>
<evidence type="ECO:0000256" key="7">
    <source>
        <dbReference type="SAM" id="Phobius"/>
    </source>
</evidence>
<evidence type="ECO:0000256" key="1">
    <source>
        <dbReference type="ARBA" id="ARBA00004141"/>
    </source>
</evidence>
<feature type="transmembrane region" description="Helical" evidence="7">
    <location>
        <begin position="418"/>
        <end position="440"/>
    </location>
</feature>
<dbReference type="Pfam" id="PF01699">
    <property type="entry name" value="Na_Ca_ex"/>
    <property type="match status" value="2"/>
</dbReference>
<reference evidence="11" key="1">
    <citation type="submission" date="2016-05" db="EMBL/GenBank/DDBJ databases">
        <title>Comparative genomics of biotechnologically important yeasts.</title>
        <authorList>
            <consortium name="DOE Joint Genome Institute"/>
            <person name="Riley R."/>
            <person name="Haridas S."/>
            <person name="Wolfe K.H."/>
            <person name="Lopes M.R."/>
            <person name="Hittinger C.T."/>
            <person name="Goker M."/>
            <person name="Salamov A."/>
            <person name="Wisecaver J."/>
            <person name="Long T.M."/>
            <person name="Aerts A.L."/>
            <person name="Barry K."/>
            <person name="Choi C."/>
            <person name="Clum A."/>
            <person name="Coughlan A.Y."/>
            <person name="Deshpande S."/>
            <person name="Douglass A.P."/>
            <person name="Hanson S.J."/>
            <person name="Klenk H.-P."/>
            <person name="Labutti K."/>
            <person name="Lapidus A."/>
            <person name="Lindquist E."/>
            <person name="Lipzen A."/>
            <person name="Meier-Kolthoff J.P."/>
            <person name="Ohm R.A."/>
            <person name="Otillar R.P."/>
            <person name="Pangilinan J."/>
            <person name="Peng Y."/>
            <person name="Rokas A."/>
            <person name="Rosa C.A."/>
            <person name="Scheuner C."/>
            <person name="Sibirny A.A."/>
            <person name="Slot J.C."/>
            <person name="Stielow J.B."/>
            <person name="Sun H."/>
            <person name="Kurtzman C.P."/>
            <person name="Blackwell M."/>
            <person name="Grigoriev I.V."/>
            <person name="Jeffries T.W."/>
        </authorList>
    </citation>
    <scope>NUCLEOTIDE SEQUENCE [LARGE SCALE GENOMIC DNA]</scope>
    <source>
        <strain evidence="11">NRRL Y-17324</strain>
    </source>
</reference>
<evidence type="ECO:0000256" key="3">
    <source>
        <dbReference type="ARBA" id="ARBA00022448"/>
    </source>
</evidence>
<feature type="transmembrane region" description="Helical" evidence="7">
    <location>
        <begin position="153"/>
        <end position="172"/>
    </location>
</feature>
<dbReference type="GO" id="GO:0016020">
    <property type="term" value="C:membrane"/>
    <property type="evidence" value="ECO:0007669"/>
    <property type="project" value="UniProtKB-SubCell"/>
</dbReference>
<proteinExistence type="inferred from homology"/>
<evidence type="ECO:0000256" key="8">
    <source>
        <dbReference type="SAM" id="SignalP"/>
    </source>
</evidence>
<dbReference type="EMBL" id="KV453911">
    <property type="protein sequence ID" value="ODV79928.1"/>
    <property type="molecule type" value="Genomic_DNA"/>
</dbReference>
<evidence type="ECO:0000256" key="6">
    <source>
        <dbReference type="ARBA" id="ARBA00023136"/>
    </source>
</evidence>
<evidence type="ECO:0000256" key="4">
    <source>
        <dbReference type="ARBA" id="ARBA00022692"/>
    </source>
</evidence>
<feature type="chain" id="PRO_5009162863" description="Sodium/calcium exchanger membrane region domain-containing protein" evidence="8">
    <location>
        <begin position="24"/>
        <end position="539"/>
    </location>
</feature>
<evidence type="ECO:0000313" key="11">
    <source>
        <dbReference type="Proteomes" id="UP000094285"/>
    </source>
</evidence>
<dbReference type="PANTHER" id="PTHR12266">
    <property type="entry name" value="NA+/CA2+ K+ INDEPENDENT EXCHANGER"/>
    <property type="match status" value="1"/>
</dbReference>
<dbReference type="PANTHER" id="PTHR12266:SF0">
    <property type="entry name" value="MITOCHONDRIAL SODIUM_CALCIUM EXCHANGER PROTEIN"/>
    <property type="match status" value="1"/>
</dbReference>
<comment type="subcellular location">
    <subcellularLocation>
        <location evidence="1">Membrane</location>
        <topology evidence="1">Multi-pass membrane protein</topology>
    </subcellularLocation>
</comment>
<feature type="transmembrane region" description="Helical" evidence="7">
    <location>
        <begin position="184"/>
        <end position="202"/>
    </location>
</feature>
<keyword evidence="4 7" id="KW-0812">Transmembrane</keyword>
<keyword evidence="3" id="KW-0813">Transport</keyword>
<dbReference type="STRING" id="984487.A0A1E4SKA6"/>
<feature type="transmembrane region" description="Helical" evidence="7">
    <location>
        <begin position="382"/>
        <end position="406"/>
    </location>
</feature>
<dbReference type="InterPro" id="IPR004837">
    <property type="entry name" value="NaCa_Exmemb"/>
</dbReference>
<dbReference type="InterPro" id="IPR051359">
    <property type="entry name" value="CaCA_antiporter"/>
</dbReference>
<gene>
    <name evidence="10" type="ORF">CANTADRAFT_48582</name>
</gene>
<dbReference type="GO" id="GO:0008324">
    <property type="term" value="F:monoatomic cation transmembrane transporter activity"/>
    <property type="evidence" value="ECO:0007669"/>
    <property type="project" value="TreeGrafter"/>
</dbReference>
<dbReference type="RefSeq" id="XP_020065050.1">
    <property type="nucleotide sequence ID" value="XM_020209604.1"/>
</dbReference>
<keyword evidence="6 7" id="KW-0472">Membrane</keyword>
<dbReference type="OrthoDB" id="407410at2759"/>
<feature type="domain" description="Sodium/calcium exchanger membrane region" evidence="9">
    <location>
        <begin position="85"/>
        <end position="226"/>
    </location>
</feature>
<comment type="similarity">
    <text evidence="2">Belongs to the Ca(2+):cation antiporter (CaCA) (TC 2.A.19) family.</text>
</comment>
<evidence type="ECO:0000313" key="10">
    <source>
        <dbReference type="EMBL" id="ODV79928.1"/>
    </source>
</evidence>
<feature type="transmembrane region" description="Helical" evidence="7">
    <location>
        <begin position="208"/>
        <end position="229"/>
    </location>
</feature>
<dbReference type="GeneID" id="30983740"/>
<feature type="transmembrane region" description="Helical" evidence="7">
    <location>
        <begin position="120"/>
        <end position="141"/>
    </location>
</feature>
<sequence>MPKLWYFVVAAVLLLTFLTPKSTTSLLHHANSSPQANTCEIPTHTNVCAYINKQCDSTYFLIAKLYYCAKTPSLPLLLLILLGILLCLIVVLTSLSVVVSNFLFRNLNELTTTLKINNKILSFILIPLTNTFLDLINYYVILDSGSPNLVLGQLVGSILIMFTVIIGLISILTSPYNVLHHKMLLIDFLWVLFVLVIFVYILSDSKITLFECLFMVTCYGLYILFLNYFDKEKINHSKDSLTISPCHSNQEHPYNIEDALDLLSDDECPKSPDVEASADSDDSELHESIDILQLVLRVPNFLFSLLIPINLTEAELEKLQSNFAKVDVVESIKIWFSIEIPLLLNYQFLHIELLNIIPVVLLTIIFMHYISRFISYSLGTIIVNFLGVFTSIIVLSNISVLVLQILKNFGMLWKMSDYLLGLLVFSISNSITDIITNITISTKIEPILGINACLGTPILMILLGIGVNGFVTILKSGTRAPLEFTLKLDVVISTLALTVIVAFYLIYLPLNDWVFDKRAGAFALGWYFLITGMNFYLER</sequence>
<dbReference type="InterPro" id="IPR044880">
    <property type="entry name" value="NCX_ion-bd_dom_sf"/>
</dbReference>
<evidence type="ECO:0000256" key="5">
    <source>
        <dbReference type="ARBA" id="ARBA00022989"/>
    </source>
</evidence>